<evidence type="ECO:0000313" key="2">
    <source>
        <dbReference type="EMBL" id="AHE55962.1"/>
    </source>
</evidence>
<dbReference type="HOGENOM" id="CLU_2467408_0_0_5"/>
<dbReference type="OrthoDB" id="7509121at2"/>
<dbReference type="KEGG" id="ssan:NX02_21655"/>
<reference evidence="2 3" key="1">
    <citation type="submission" date="2013-07" db="EMBL/GenBank/DDBJ databases">
        <title>Completed genome of Sphingomonas sanxanigenens NX02.</title>
        <authorList>
            <person name="Ma T."/>
            <person name="Huang H."/>
            <person name="Wu M."/>
            <person name="Li X."/>
            <person name="Li G."/>
        </authorList>
    </citation>
    <scope>NUCLEOTIDE SEQUENCE [LARGE SCALE GENOMIC DNA]</scope>
    <source>
        <strain evidence="2 3">NX02</strain>
    </source>
</reference>
<proteinExistence type="predicted"/>
<dbReference type="PATRIC" id="fig|1123269.5.peg.4236"/>
<dbReference type="eggNOG" id="ENOG5032QPM">
    <property type="taxonomic scope" value="Bacteria"/>
</dbReference>
<feature type="region of interest" description="Disordered" evidence="1">
    <location>
        <begin position="64"/>
        <end position="88"/>
    </location>
</feature>
<dbReference type="Proteomes" id="UP000018851">
    <property type="component" value="Chromosome"/>
</dbReference>
<dbReference type="STRING" id="1123269.NX02_21655"/>
<dbReference type="RefSeq" id="WP_025294119.1">
    <property type="nucleotide sequence ID" value="NZ_CP006644.1"/>
</dbReference>
<keyword evidence="3" id="KW-1185">Reference proteome</keyword>
<accession>W0AHD9</accession>
<sequence>MYPSSILCRAQEKLQRSRAAATPLANIRSVAEKAAAAWNLEAVQAEKREQRQDRTRVTALALADAKREQREQHERAFSENPDRGFTNP</sequence>
<name>W0AHD9_9SPHN</name>
<gene>
    <name evidence="2" type="ORF">NX02_21655</name>
</gene>
<feature type="compositionally biased region" description="Basic and acidic residues" evidence="1">
    <location>
        <begin position="64"/>
        <end position="82"/>
    </location>
</feature>
<dbReference type="EMBL" id="CP006644">
    <property type="protein sequence ID" value="AHE55962.1"/>
    <property type="molecule type" value="Genomic_DNA"/>
</dbReference>
<organism evidence="2 3">
    <name type="scientific">Sphingomonas sanxanigenens DSM 19645 = NX02</name>
    <dbReference type="NCBI Taxonomy" id="1123269"/>
    <lineage>
        <taxon>Bacteria</taxon>
        <taxon>Pseudomonadati</taxon>
        <taxon>Pseudomonadota</taxon>
        <taxon>Alphaproteobacteria</taxon>
        <taxon>Sphingomonadales</taxon>
        <taxon>Sphingomonadaceae</taxon>
        <taxon>Sphingomonas</taxon>
    </lineage>
</organism>
<protein>
    <submittedName>
        <fullName evidence="2">Uncharacterized protein</fullName>
    </submittedName>
</protein>
<dbReference type="AlphaFoldDB" id="W0AHD9"/>
<evidence type="ECO:0000313" key="3">
    <source>
        <dbReference type="Proteomes" id="UP000018851"/>
    </source>
</evidence>
<evidence type="ECO:0000256" key="1">
    <source>
        <dbReference type="SAM" id="MobiDB-lite"/>
    </source>
</evidence>